<dbReference type="Proteomes" id="UP000218437">
    <property type="component" value="Chromosome"/>
</dbReference>
<proteinExistence type="predicted"/>
<name>A0A290WWH6_9BURK</name>
<dbReference type="InterPro" id="IPR038712">
    <property type="entry name" value="PixA-like_sf"/>
</dbReference>
<dbReference type="KEGG" id="jsv:CNX70_14595"/>
<dbReference type="Gene3D" id="2.60.40.3910">
    <property type="entry name" value="Inclusion body protein"/>
    <property type="match status" value="1"/>
</dbReference>
<keyword evidence="2" id="KW-1185">Reference proteome</keyword>
<evidence type="ECO:0000313" key="1">
    <source>
        <dbReference type="EMBL" id="ATD61249.1"/>
    </source>
</evidence>
<dbReference type="EMBL" id="CP023422">
    <property type="protein sequence ID" value="ATD61249.1"/>
    <property type="molecule type" value="Genomic_DNA"/>
</dbReference>
<organism evidence="1 2">
    <name type="scientific">Janthinobacterium svalbardensis</name>
    <dbReference type="NCBI Taxonomy" id="368607"/>
    <lineage>
        <taxon>Bacteria</taxon>
        <taxon>Pseudomonadati</taxon>
        <taxon>Pseudomonadota</taxon>
        <taxon>Betaproteobacteria</taxon>
        <taxon>Burkholderiales</taxon>
        <taxon>Oxalobacteraceae</taxon>
        <taxon>Janthinobacterium</taxon>
    </lineage>
</organism>
<evidence type="ECO:0008006" key="3">
    <source>
        <dbReference type="Google" id="ProtNLM"/>
    </source>
</evidence>
<accession>A0A290WWH6</accession>
<protein>
    <recommendedName>
        <fullName evidence="3">Inclusion body protein</fullName>
    </recommendedName>
</protein>
<sequence length="132" mass="13932">MATINVLVAVNVGQAVAQSNLSKYVFMVDTTGYSGNGNEGGNELVTTCQNGDTIVWNVESLDPAEQVSIHSFGGTAISNGMVNPAPYPQYNNTVWGGRVNAKGSNVQYTMTLLLAGNTLLTFDPFIVASNPQ</sequence>
<evidence type="ECO:0000313" key="2">
    <source>
        <dbReference type="Proteomes" id="UP000218437"/>
    </source>
</evidence>
<dbReference type="RefSeq" id="WP_096235270.1">
    <property type="nucleotide sequence ID" value="NZ_CP023422.1"/>
</dbReference>
<gene>
    <name evidence="1" type="ORF">CNX70_14595</name>
</gene>
<dbReference type="AlphaFoldDB" id="A0A290WWH6"/>
<reference evidence="1 2" key="1">
    <citation type="submission" date="2017-09" db="EMBL/GenBank/DDBJ databases">
        <title>Complete genome sequence of Janthinobacterium svalbardensis PAMC 27463.</title>
        <authorList>
            <person name="Cho Y.-J."/>
            <person name="Cho A."/>
            <person name="Kim O.-S."/>
            <person name="Lee J.-I."/>
        </authorList>
    </citation>
    <scope>NUCLEOTIDE SEQUENCE [LARGE SCALE GENOMIC DNA]</scope>
    <source>
        <strain evidence="1 2">PAMC 27463</strain>
    </source>
</reference>